<dbReference type="PANTHER" id="PTHR34385">
    <property type="entry name" value="D-ALANYL-D-ALANINE CARBOXYPEPTIDASE"/>
    <property type="match status" value="1"/>
</dbReference>
<dbReference type="RefSeq" id="WP_155693456.1">
    <property type="nucleotide sequence ID" value="NZ_WOCD01000001.1"/>
</dbReference>
<dbReference type="InterPro" id="IPR052179">
    <property type="entry name" value="DD-CPase-like"/>
</dbReference>
<dbReference type="PANTHER" id="PTHR34385:SF1">
    <property type="entry name" value="PEPTIDOGLYCAN L-ALANYL-D-GLUTAMATE ENDOPEPTIDASE CWLK"/>
    <property type="match status" value="1"/>
</dbReference>
<keyword evidence="2" id="KW-0378">Hydrolase</keyword>
<reference evidence="2 3" key="1">
    <citation type="submission" date="2019-11" db="EMBL/GenBank/DDBJ databases">
        <title>P. haliotis isolates from Z. marina roots.</title>
        <authorList>
            <person name="Cohen M."/>
            <person name="Jospin G."/>
            <person name="Eisen J.A."/>
            <person name="Coil D.A."/>
        </authorList>
    </citation>
    <scope>NUCLEOTIDE SEQUENCE [LARGE SCALE GENOMIC DNA]</scope>
    <source>
        <strain evidence="2 3">UCD-MCMsp1aY</strain>
    </source>
</reference>
<dbReference type="GO" id="GO:0006508">
    <property type="term" value="P:proteolysis"/>
    <property type="evidence" value="ECO:0007669"/>
    <property type="project" value="InterPro"/>
</dbReference>
<evidence type="ECO:0000259" key="1">
    <source>
        <dbReference type="Pfam" id="PF02557"/>
    </source>
</evidence>
<sequence length="222" mass="24925">MEELLGLTDRHLAVLPSGQRLHKDIISDFEAMQRAATAAGFDLQVASGFRDFTRQKMIWNNKFSGQRPVLDLSGNIIDIDALTNEEKIISILTFSALPGLSRHHWGTDFDFYDAAGLPENYQLKLEEHEYINNGPCSGLSEWLKQNMNQFGFDAPYAVYNGGIAREPWHLSHTKVAVSFQNRLTTIVPAAFANILKEQQVLGAEEVAHNLDSILSKYVFNSL</sequence>
<dbReference type="Pfam" id="PF02557">
    <property type="entry name" value="VanY"/>
    <property type="match status" value="1"/>
</dbReference>
<dbReference type="OrthoDB" id="9792074at2"/>
<keyword evidence="2" id="KW-0121">Carboxypeptidase</keyword>
<protein>
    <submittedName>
        <fullName evidence="2">D-alanyl-D-alanine carboxypeptidase family protein</fullName>
    </submittedName>
</protein>
<name>A0A6N8F6P2_9GAMM</name>
<dbReference type="GO" id="GO:0004180">
    <property type="term" value="F:carboxypeptidase activity"/>
    <property type="evidence" value="ECO:0007669"/>
    <property type="project" value="UniProtKB-KW"/>
</dbReference>
<keyword evidence="2" id="KW-0645">Protease</keyword>
<comment type="caution">
    <text evidence="2">The sequence shown here is derived from an EMBL/GenBank/DDBJ whole genome shotgun (WGS) entry which is preliminary data.</text>
</comment>
<dbReference type="EMBL" id="WOCD01000001">
    <property type="protein sequence ID" value="MUH71059.1"/>
    <property type="molecule type" value="Genomic_DNA"/>
</dbReference>
<dbReference type="Gene3D" id="3.30.1380.10">
    <property type="match status" value="1"/>
</dbReference>
<dbReference type="SUPFAM" id="SSF55166">
    <property type="entry name" value="Hedgehog/DD-peptidase"/>
    <property type="match status" value="1"/>
</dbReference>
<organism evidence="2 3">
    <name type="scientific">Psychrosphaera haliotis</name>
    <dbReference type="NCBI Taxonomy" id="555083"/>
    <lineage>
        <taxon>Bacteria</taxon>
        <taxon>Pseudomonadati</taxon>
        <taxon>Pseudomonadota</taxon>
        <taxon>Gammaproteobacteria</taxon>
        <taxon>Alteromonadales</taxon>
        <taxon>Pseudoalteromonadaceae</taxon>
        <taxon>Psychrosphaera</taxon>
    </lineage>
</organism>
<dbReference type="Proteomes" id="UP000439994">
    <property type="component" value="Unassembled WGS sequence"/>
</dbReference>
<accession>A0A6N8F6P2</accession>
<dbReference type="CDD" id="cd14847">
    <property type="entry name" value="DD-carboxypeptidase_like"/>
    <property type="match status" value="1"/>
</dbReference>
<feature type="domain" description="D-alanyl-D-alanine carboxypeptidase-like core" evidence="1">
    <location>
        <begin position="19"/>
        <end position="172"/>
    </location>
</feature>
<dbReference type="InterPro" id="IPR003709">
    <property type="entry name" value="VanY-like_core_dom"/>
</dbReference>
<dbReference type="InterPro" id="IPR009045">
    <property type="entry name" value="Zn_M74/Hedgehog-like"/>
</dbReference>
<keyword evidence="3" id="KW-1185">Reference proteome</keyword>
<dbReference type="AlphaFoldDB" id="A0A6N8F6P2"/>
<proteinExistence type="predicted"/>
<evidence type="ECO:0000313" key="2">
    <source>
        <dbReference type="EMBL" id="MUH71059.1"/>
    </source>
</evidence>
<evidence type="ECO:0000313" key="3">
    <source>
        <dbReference type="Proteomes" id="UP000439994"/>
    </source>
</evidence>
<gene>
    <name evidence="2" type="ORF">GNP35_00230</name>
</gene>